<dbReference type="GO" id="GO:0004842">
    <property type="term" value="F:ubiquitin-protein transferase activity"/>
    <property type="evidence" value="ECO:0007669"/>
    <property type="project" value="InterPro"/>
</dbReference>
<keyword evidence="6" id="KW-0862">Zinc</keyword>
<feature type="region of interest" description="Disordered" evidence="7">
    <location>
        <begin position="91"/>
        <end position="127"/>
    </location>
</feature>
<dbReference type="InterPro" id="IPR044066">
    <property type="entry name" value="TRIAD_supradom"/>
</dbReference>
<dbReference type="InterPro" id="IPR031127">
    <property type="entry name" value="E3_UB_ligase_RBR"/>
</dbReference>
<keyword evidence="10" id="KW-1185">Reference proteome</keyword>
<dbReference type="AlphaFoldDB" id="A0A6A6VK17"/>
<dbReference type="PANTHER" id="PTHR11685">
    <property type="entry name" value="RBR FAMILY RING FINGER AND IBR DOMAIN-CONTAINING"/>
    <property type="match status" value="1"/>
</dbReference>
<dbReference type="OrthoDB" id="9977870at2759"/>
<gene>
    <name evidence="9" type="ORF">M011DRAFT_474627</name>
</gene>
<organism evidence="9 10">
    <name type="scientific">Sporormia fimetaria CBS 119925</name>
    <dbReference type="NCBI Taxonomy" id="1340428"/>
    <lineage>
        <taxon>Eukaryota</taxon>
        <taxon>Fungi</taxon>
        <taxon>Dikarya</taxon>
        <taxon>Ascomycota</taxon>
        <taxon>Pezizomycotina</taxon>
        <taxon>Dothideomycetes</taxon>
        <taxon>Pleosporomycetidae</taxon>
        <taxon>Pleosporales</taxon>
        <taxon>Sporormiaceae</taxon>
        <taxon>Sporormia</taxon>
    </lineage>
</organism>
<dbReference type="Gene3D" id="1.20.120.1750">
    <property type="match status" value="1"/>
</dbReference>
<dbReference type="CDD" id="cd22584">
    <property type="entry name" value="Rcat_RBR_unk"/>
    <property type="match status" value="1"/>
</dbReference>
<reference evidence="9" key="1">
    <citation type="journal article" date="2020" name="Stud. Mycol.">
        <title>101 Dothideomycetes genomes: a test case for predicting lifestyles and emergence of pathogens.</title>
        <authorList>
            <person name="Haridas S."/>
            <person name="Albert R."/>
            <person name="Binder M."/>
            <person name="Bloem J."/>
            <person name="Labutti K."/>
            <person name="Salamov A."/>
            <person name="Andreopoulos B."/>
            <person name="Baker S."/>
            <person name="Barry K."/>
            <person name="Bills G."/>
            <person name="Bluhm B."/>
            <person name="Cannon C."/>
            <person name="Castanera R."/>
            <person name="Culley D."/>
            <person name="Daum C."/>
            <person name="Ezra D."/>
            <person name="Gonzalez J."/>
            <person name="Henrissat B."/>
            <person name="Kuo A."/>
            <person name="Liang C."/>
            <person name="Lipzen A."/>
            <person name="Lutzoni F."/>
            <person name="Magnuson J."/>
            <person name="Mondo S."/>
            <person name="Nolan M."/>
            <person name="Ohm R."/>
            <person name="Pangilinan J."/>
            <person name="Park H.-J."/>
            <person name="Ramirez L."/>
            <person name="Alfaro M."/>
            <person name="Sun H."/>
            <person name="Tritt A."/>
            <person name="Yoshinaga Y."/>
            <person name="Zwiers L.-H."/>
            <person name="Turgeon B."/>
            <person name="Goodwin S."/>
            <person name="Spatafora J."/>
            <person name="Crous P."/>
            <person name="Grigoriev I."/>
        </authorList>
    </citation>
    <scope>NUCLEOTIDE SEQUENCE</scope>
    <source>
        <strain evidence="9">CBS 119925</strain>
    </source>
</reference>
<dbReference type="GO" id="GO:0016567">
    <property type="term" value="P:protein ubiquitination"/>
    <property type="evidence" value="ECO:0007669"/>
    <property type="project" value="InterPro"/>
</dbReference>
<proteinExistence type="predicted"/>
<evidence type="ECO:0000313" key="9">
    <source>
        <dbReference type="EMBL" id="KAF2750156.1"/>
    </source>
</evidence>
<evidence type="ECO:0000256" key="4">
    <source>
        <dbReference type="ARBA" id="ARBA00022771"/>
    </source>
</evidence>
<evidence type="ECO:0000256" key="2">
    <source>
        <dbReference type="ARBA" id="ARBA00022723"/>
    </source>
</evidence>
<dbReference type="PROSITE" id="PS51873">
    <property type="entry name" value="TRIAD"/>
    <property type="match status" value="1"/>
</dbReference>
<keyword evidence="5" id="KW-0833">Ubl conjugation pathway</keyword>
<evidence type="ECO:0000259" key="8">
    <source>
        <dbReference type="PROSITE" id="PS51873"/>
    </source>
</evidence>
<evidence type="ECO:0000256" key="6">
    <source>
        <dbReference type="ARBA" id="ARBA00022833"/>
    </source>
</evidence>
<keyword evidence="2" id="KW-0479">Metal-binding</keyword>
<keyword evidence="3" id="KW-0677">Repeat</keyword>
<dbReference type="Proteomes" id="UP000799440">
    <property type="component" value="Unassembled WGS sequence"/>
</dbReference>
<accession>A0A6A6VK17</accession>
<evidence type="ECO:0000313" key="10">
    <source>
        <dbReference type="Proteomes" id="UP000799440"/>
    </source>
</evidence>
<keyword evidence="1" id="KW-0808">Transferase</keyword>
<dbReference type="GO" id="GO:0008270">
    <property type="term" value="F:zinc ion binding"/>
    <property type="evidence" value="ECO:0007669"/>
    <property type="project" value="UniProtKB-KW"/>
</dbReference>
<name>A0A6A6VK17_9PLEO</name>
<evidence type="ECO:0000256" key="1">
    <source>
        <dbReference type="ARBA" id="ARBA00022679"/>
    </source>
</evidence>
<evidence type="ECO:0000256" key="7">
    <source>
        <dbReference type="SAM" id="MobiDB-lite"/>
    </source>
</evidence>
<sequence>MDPESAKLSLELRISDLDLEIEALGDSAQDAPEREALIASKVGMQERLLELESEILAMDLFRAEYNDSVILANLVAEENLATSDYRLARELENPEDSDFVEAAGGDTGSTSSEEEDQRDRGPGEDLEKWQTVRMLYSSLGHSASLQTPCCDHESLQTHNGEAISKGKAPIRTTSTCCAYLDDVPSADTLTLDCSPKPHTYCRECVQELLTGSLRDSTLFPPRCCQSYIPVEIVRILILKKMMKKLDQRLEEATTPHPTWCFSCGLFIPSRMIKAGVADCLSCDVKTCTTCKGASHDGLCPHDPNVEQLMKAAKVNKWRQCGRCKNLVDLFQGCFHITCRCGHQFCYLCGVQWKHCTCPQFAEDYILDEPIDPDLAGLDEVCDHNYNERRRRGMCRDCLNRPGFVMVCGLCQVARCWRCIHNRA</sequence>
<evidence type="ECO:0000256" key="5">
    <source>
        <dbReference type="ARBA" id="ARBA00022786"/>
    </source>
</evidence>
<feature type="compositionally biased region" description="Basic and acidic residues" evidence="7">
    <location>
        <begin position="117"/>
        <end position="127"/>
    </location>
</feature>
<evidence type="ECO:0000256" key="3">
    <source>
        <dbReference type="ARBA" id="ARBA00022737"/>
    </source>
</evidence>
<feature type="domain" description="RING-type" evidence="8">
    <location>
        <begin position="169"/>
        <end position="361"/>
    </location>
</feature>
<dbReference type="SUPFAM" id="SSF57850">
    <property type="entry name" value="RING/U-box"/>
    <property type="match status" value="1"/>
</dbReference>
<protein>
    <recommendedName>
        <fullName evidence="8">RING-type domain-containing protein</fullName>
    </recommendedName>
</protein>
<keyword evidence="4" id="KW-0863">Zinc-finger</keyword>
<dbReference type="EMBL" id="MU006564">
    <property type="protein sequence ID" value="KAF2750156.1"/>
    <property type="molecule type" value="Genomic_DNA"/>
</dbReference>